<dbReference type="GO" id="GO:0004067">
    <property type="term" value="F:asparaginase activity"/>
    <property type="evidence" value="ECO:0007669"/>
    <property type="project" value="UniProtKB-UniRule"/>
</dbReference>
<dbReference type="PANTHER" id="PTHR11707">
    <property type="entry name" value="L-ASPARAGINASE"/>
    <property type="match status" value="1"/>
</dbReference>
<sequence>MAVTVISTGGTIASTDSSDGGGAAPELTAATLVGAVPGLEETVDIETHDFSNVPSPHFTIEQMYELVELIRELDDDPDVDGLVVTQGTDILEESAYFVDLCYDGTTPVAFTGAMRNPSLASPDGPANLLASVQTVRSEAAADAGVVVVFNDRVHAARDVTKTNSMNVDTFRSPEFGPLAVRDEDRVTWRRSTEGEEPTFDPDPDRLTNDVFAVTATADMPEAAVSSAADSAALCLAATGAGHIPPTIIPALESLRDRAVPIVATTRCPEGRLARDTYGFRGSEATLRELDCYYSERNLQKTRIKTIVALAADRLPDAFDSP</sequence>
<dbReference type="InterPro" id="IPR037152">
    <property type="entry name" value="L-asparaginase_N_sf"/>
</dbReference>
<comment type="similarity">
    <text evidence="1">Belongs to the asparaginase 1 family.</text>
</comment>
<dbReference type="Pfam" id="PF00710">
    <property type="entry name" value="Asparaginase"/>
    <property type="match status" value="1"/>
</dbReference>
<name>A0A2A5QPU8_9EURY</name>
<dbReference type="InterPro" id="IPR006034">
    <property type="entry name" value="Asparaginase/glutaminase-like"/>
</dbReference>
<dbReference type="Gene3D" id="3.40.50.1170">
    <property type="entry name" value="L-asparaginase, N-terminal domain"/>
    <property type="match status" value="1"/>
</dbReference>
<gene>
    <name evidence="7" type="ORF">CP557_20540</name>
</gene>
<accession>A0A2A5QPU8</accession>
<evidence type="ECO:0000259" key="5">
    <source>
        <dbReference type="Pfam" id="PF00710"/>
    </source>
</evidence>
<keyword evidence="8" id="KW-1185">Reference proteome</keyword>
<dbReference type="EMBL" id="NXNI01000002">
    <property type="protein sequence ID" value="PCR88871.1"/>
    <property type="molecule type" value="Genomic_DNA"/>
</dbReference>
<evidence type="ECO:0000256" key="4">
    <source>
        <dbReference type="PROSITE-ProRule" id="PRU10099"/>
    </source>
</evidence>
<dbReference type="InterPro" id="IPR040919">
    <property type="entry name" value="Asparaginase_C"/>
</dbReference>
<evidence type="ECO:0000313" key="8">
    <source>
        <dbReference type="Proteomes" id="UP000219689"/>
    </source>
</evidence>
<dbReference type="FunFam" id="3.40.50.1170:FF:000001">
    <property type="entry name" value="L-asparaginase 2"/>
    <property type="match status" value="1"/>
</dbReference>
<dbReference type="PIRSF" id="PIRSF001220">
    <property type="entry name" value="L-ASNase_gatD"/>
    <property type="match status" value="1"/>
</dbReference>
<reference evidence="7 8" key="1">
    <citation type="submission" date="2017-09" db="EMBL/GenBank/DDBJ databases">
        <title>Genome sequences of Natrinema ejinorence JCM 13890T.</title>
        <authorList>
            <person name="Roh S.W."/>
            <person name="Kim Y.B."/>
            <person name="Kim J.Y."/>
        </authorList>
    </citation>
    <scope>NUCLEOTIDE SEQUENCE [LARGE SCALE GENOMIC DNA]</scope>
    <source>
        <strain evidence="7 8">JCM 13890</strain>
    </source>
</reference>
<dbReference type="InterPro" id="IPR027473">
    <property type="entry name" value="L-asparaginase_C"/>
</dbReference>
<evidence type="ECO:0000256" key="2">
    <source>
        <dbReference type="ARBA" id="ARBA00022801"/>
    </source>
</evidence>
<feature type="domain" description="L-asparaginase N-terminal" evidence="5">
    <location>
        <begin position="3"/>
        <end position="191"/>
    </location>
</feature>
<dbReference type="PRINTS" id="PR00139">
    <property type="entry name" value="ASNGLNASE"/>
</dbReference>
<dbReference type="CDD" id="cd08964">
    <property type="entry name" value="L-asparaginase_II"/>
    <property type="match status" value="1"/>
</dbReference>
<dbReference type="SFLD" id="SFLDS00057">
    <property type="entry name" value="Glutaminase/Asparaginase"/>
    <property type="match status" value="1"/>
</dbReference>
<evidence type="ECO:0000256" key="3">
    <source>
        <dbReference type="ARBA" id="ARBA00070292"/>
    </source>
</evidence>
<organism evidence="7 8">
    <name type="scientific">Natrinema ejinorense</name>
    <dbReference type="NCBI Taxonomy" id="373386"/>
    <lineage>
        <taxon>Archaea</taxon>
        <taxon>Methanobacteriati</taxon>
        <taxon>Methanobacteriota</taxon>
        <taxon>Stenosarchaea group</taxon>
        <taxon>Halobacteria</taxon>
        <taxon>Halobacteriales</taxon>
        <taxon>Natrialbaceae</taxon>
        <taxon>Natrinema</taxon>
    </lineage>
</organism>
<evidence type="ECO:0000313" key="7">
    <source>
        <dbReference type="EMBL" id="PCR88871.1"/>
    </source>
</evidence>
<dbReference type="Gene3D" id="3.40.50.40">
    <property type="match status" value="1"/>
</dbReference>
<evidence type="ECO:0000256" key="1">
    <source>
        <dbReference type="ARBA" id="ARBA00010518"/>
    </source>
</evidence>
<dbReference type="OrthoDB" id="85706at2157"/>
<proteinExistence type="inferred from homology"/>
<protein>
    <recommendedName>
        <fullName evidence="3">L-asparaginase</fullName>
    </recommendedName>
</protein>
<dbReference type="PANTHER" id="PTHR11707:SF28">
    <property type="entry name" value="60 KDA LYSOPHOSPHOLIPASE"/>
    <property type="match status" value="1"/>
</dbReference>
<comment type="caution">
    <text evidence="7">The sequence shown here is derived from an EMBL/GenBank/DDBJ whole genome shotgun (WGS) entry which is preliminary data.</text>
</comment>
<dbReference type="InterPro" id="IPR004550">
    <property type="entry name" value="AsnASE_II"/>
</dbReference>
<evidence type="ECO:0000259" key="6">
    <source>
        <dbReference type="Pfam" id="PF17763"/>
    </source>
</evidence>
<dbReference type="InterPro" id="IPR036152">
    <property type="entry name" value="Asp/glu_Ase-like_sf"/>
</dbReference>
<dbReference type="Pfam" id="PF17763">
    <property type="entry name" value="Asparaginase_C"/>
    <property type="match status" value="1"/>
</dbReference>
<dbReference type="Proteomes" id="UP000219689">
    <property type="component" value="Unassembled WGS sequence"/>
</dbReference>
<dbReference type="PIRSF" id="PIRSF500176">
    <property type="entry name" value="L_ASNase"/>
    <property type="match status" value="1"/>
</dbReference>
<dbReference type="InterPro" id="IPR020827">
    <property type="entry name" value="Asparaginase/glutaminase_AS1"/>
</dbReference>
<dbReference type="RefSeq" id="WP_097381888.1">
    <property type="nucleotide sequence ID" value="NZ_NXNI01000002.1"/>
</dbReference>
<feature type="active site" evidence="4">
    <location>
        <position position="11"/>
    </location>
</feature>
<dbReference type="GO" id="GO:0006528">
    <property type="term" value="P:asparagine metabolic process"/>
    <property type="evidence" value="ECO:0007669"/>
    <property type="project" value="InterPro"/>
</dbReference>
<dbReference type="AlphaFoldDB" id="A0A2A5QPU8"/>
<keyword evidence="2" id="KW-0378">Hydrolase</keyword>
<dbReference type="SUPFAM" id="SSF53774">
    <property type="entry name" value="Glutaminase/Asparaginase"/>
    <property type="match status" value="1"/>
</dbReference>
<dbReference type="PROSITE" id="PS51732">
    <property type="entry name" value="ASN_GLN_ASE_3"/>
    <property type="match status" value="1"/>
</dbReference>
<dbReference type="PROSITE" id="PS00144">
    <property type="entry name" value="ASN_GLN_ASE_1"/>
    <property type="match status" value="1"/>
</dbReference>
<dbReference type="InterPro" id="IPR027474">
    <property type="entry name" value="L-asparaginase_N"/>
</dbReference>
<feature type="domain" description="Asparaginase/glutaminase C-terminal" evidence="6">
    <location>
        <begin position="210"/>
        <end position="313"/>
    </location>
</feature>
<dbReference type="SMART" id="SM00870">
    <property type="entry name" value="Asparaginase"/>
    <property type="match status" value="1"/>
</dbReference>